<dbReference type="SUPFAM" id="SSF117839">
    <property type="entry name" value="WWE domain"/>
    <property type="match status" value="1"/>
</dbReference>
<organism evidence="2 3">
    <name type="scientific">Jimgerdemannia flammicorona</name>
    <dbReference type="NCBI Taxonomy" id="994334"/>
    <lineage>
        <taxon>Eukaryota</taxon>
        <taxon>Fungi</taxon>
        <taxon>Fungi incertae sedis</taxon>
        <taxon>Mucoromycota</taxon>
        <taxon>Mucoromycotina</taxon>
        <taxon>Endogonomycetes</taxon>
        <taxon>Endogonales</taxon>
        <taxon>Endogonaceae</taxon>
        <taxon>Jimgerdemannia</taxon>
    </lineage>
</organism>
<keyword evidence="3" id="KW-1185">Reference proteome</keyword>
<sequence length="185" mass="20837">MTTVYAYNVSAEPTWNPKQHLPMDPIITKRPPPVAVVTPHSHFLPVSSQSAEPPADVMVIMNKDDSLLVGGPQLHKNQRQSLPQPQPPSPTVSSPTTAASPGGPNKETKPGPSQEITWLFFRDNQWVPFDNDNHFRIEQAFTLGGVYVDIKDRHFPDLKCVRVFPTRFYLSYLGMKYRISCVLQK</sequence>
<feature type="compositionally biased region" description="Low complexity" evidence="1">
    <location>
        <begin position="91"/>
        <end position="101"/>
    </location>
</feature>
<dbReference type="AlphaFoldDB" id="A0A433Q3L5"/>
<evidence type="ECO:0000256" key="1">
    <source>
        <dbReference type="SAM" id="MobiDB-lite"/>
    </source>
</evidence>
<evidence type="ECO:0008006" key="4">
    <source>
        <dbReference type="Google" id="ProtNLM"/>
    </source>
</evidence>
<comment type="caution">
    <text evidence="2">The sequence shown here is derived from an EMBL/GenBank/DDBJ whole genome shotgun (WGS) entry which is preliminary data.</text>
</comment>
<evidence type="ECO:0000313" key="2">
    <source>
        <dbReference type="EMBL" id="RUS24367.1"/>
    </source>
</evidence>
<reference evidence="2 3" key="1">
    <citation type="journal article" date="2018" name="New Phytol.">
        <title>Phylogenomics of Endogonaceae and evolution of mycorrhizas within Mucoromycota.</title>
        <authorList>
            <person name="Chang Y."/>
            <person name="Desiro A."/>
            <person name="Na H."/>
            <person name="Sandor L."/>
            <person name="Lipzen A."/>
            <person name="Clum A."/>
            <person name="Barry K."/>
            <person name="Grigoriev I.V."/>
            <person name="Martin F.M."/>
            <person name="Stajich J.E."/>
            <person name="Smith M.E."/>
            <person name="Bonito G."/>
            <person name="Spatafora J.W."/>
        </authorList>
    </citation>
    <scope>NUCLEOTIDE SEQUENCE [LARGE SCALE GENOMIC DNA]</scope>
    <source>
        <strain evidence="2 3">AD002</strain>
    </source>
</reference>
<dbReference type="InterPro" id="IPR037197">
    <property type="entry name" value="WWE_dom_sf"/>
</dbReference>
<protein>
    <recommendedName>
        <fullName evidence="4">WWE domain-containing protein</fullName>
    </recommendedName>
</protein>
<evidence type="ECO:0000313" key="3">
    <source>
        <dbReference type="Proteomes" id="UP000274822"/>
    </source>
</evidence>
<feature type="region of interest" description="Disordered" evidence="1">
    <location>
        <begin position="68"/>
        <end position="113"/>
    </location>
</feature>
<dbReference type="EMBL" id="RBNJ01016263">
    <property type="protein sequence ID" value="RUS24367.1"/>
    <property type="molecule type" value="Genomic_DNA"/>
</dbReference>
<proteinExistence type="predicted"/>
<accession>A0A433Q3L5</accession>
<gene>
    <name evidence="2" type="ORF">BC938DRAFT_473698</name>
</gene>
<name>A0A433Q3L5_9FUNG</name>
<dbReference type="Proteomes" id="UP000274822">
    <property type="component" value="Unassembled WGS sequence"/>
</dbReference>